<reference evidence="4" key="2">
    <citation type="submission" date="2025-09" db="UniProtKB">
        <authorList>
            <consortium name="Ensembl"/>
        </authorList>
    </citation>
    <scope>IDENTIFICATION</scope>
</reference>
<dbReference type="Ensembl" id="ENSEBUT00000025311.1">
    <property type="protein sequence ID" value="ENSEBUP00000024734.1"/>
    <property type="gene ID" value="ENSEBUG00000015269.1"/>
</dbReference>
<dbReference type="PANTHER" id="PTHR31159">
    <property type="entry name" value="COMM DOMAIN-CONTAINING PROTEIN 3"/>
    <property type="match status" value="1"/>
</dbReference>
<dbReference type="InterPro" id="IPR017920">
    <property type="entry name" value="COMM"/>
</dbReference>
<dbReference type="InterPro" id="IPR037355">
    <property type="entry name" value="COMMD3"/>
</dbReference>
<evidence type="ECO:0000313" key="5">
    <source>
        <dbReference type="Proteomes" id="UP000694388"/>
    </source>
</evidence>
<organism evidence="4 5">
    <name type="scientific">Eptatretus burgeri</name>
    <name type="common">Inshore hagfish</name>
    <dbReference type="NCBI Taxonomy" id="7764"/>
    <lineage>
        <taxon>Eukaryota</taxon>
        <taxon>Metazoa</taxon>
        <taxon>Chordata</taxon>
        <taxon>Craniata</taxon>
        <taxon>Vertebrata</taxon>
        <taxon>Cyclostomata</taxon>
        <taxon>Myxini</taxon>
        <taxon>Myxiniformes</taxon>
        <taxon>Myxinidae</taxon>
        <taxon>Eptatretinae</taxon>
        <taxon>Eptatretus</taxon>
    </lineage>
</organism>
<accession>A0A8C4R3H3</accession>
<evidence type="ECO:0000313" key="4">
    <source>
        <dbReference type="Ensembl" id="ENSEBUP00000024734.1"/>
    </source>
</evidence>
<evidence type="ECO:0000256" key="1">
    <source>
        <dbReference type="ARBA" id="ARBA00016548"/>
    </source>
</evidence>
<sequence>MELASTVRAGLSACTATPLSPSALHDLLRICFSALCARHPHEPEFDSEELSSLNGATLKLCHFGLMGLILEAARHAMEPTELGELLDEYKFSMECKRVFTSAYQMHFEKLSDVLRALSPSSPVLTDVSWRLGYSIRNNFLHRVDQLNYEIMFHSENMMSPSSKDVSFSCSPEQLQDLIAKLKDAMKSIEKAGQA</sequence>
<reference evidence="4" key="1">
    <citation type="submission" date="2025-08" db="UniProtKB">
        <authorList>
            <consortium name="Ensembl"/>
        </authorList>
    </citation>
    <scope>IDENTIFICATION</scope>
</reference>
<dbReference type="PANTHER" id="PTHR31159:SF1">
    <property type="entry name" value="COMM DOMAIN-CONTAINING PROTEIN 3"/>
    <property type="match status" value="1"/>
</dbReference>
<evidence type="ECO:0000259" key="3">
    <source>
        <dbReference type="PROSITE" id="PS51269"/>
    </source>
</evidence>
<feature type="domain" description="COMM" evidence="3">
    <location>
        <begin position="123"/>
        <end position="192"/>
    </location>
</feature>
<dbReference type="PROSITE" id="PS51269">
    <property type="entry name" value="COMM"/>
    <property type="match status" value="1"/>
</dbReference>
<evidence type="ECO:0000256" key="2">
    <source>
        <dbReference type="ARBA" id="ARBA00093469"/>
    </source>
</evidence>
<dbReference type="Pfam" id="PF21672">
    <property type="entry name" value="COMM_HN"/>
    <property type="match status" value="1"/>
</dbReference>
<dbReference type="Proteomes" id="UP000694388">
    <property type="component" value="Unplaced"/>
</dbReference>
<dbReference type="AlphaFoldDB" id="A0A8C4R3H3"/>
<comment type="similarity">
    <text evidence="2">Belongs to the COMM domain-containing protein 3 family.</text>
</comment>
<dbReference type="Pfam" id="PF07258">
    <property type="entry name" value="COMM_domain"/>
    <property type="match status" value="1"/>
</dbReference>
<name>A0A8C4R3H3_EPTBU</name>
<dbReference type="GeneTree" id="ENSGT00390000015971"/>
<protein>
    <recommendedName>
        <fullName evidence="1">COMM domain-containing protein 3</fullName>
    </recommendedName>
</protein>
<keyword evidence="5" id="KW-1185">Reference proteome</keyword>
<dbReference type="OMA" id="DWRLDYC"/>
<dbReference type="GO" id="GO:0006814">
    <property type="term" value="P:sodium ion transport"/>
    <property type="evidence" value="ECO:0007669"/>
    <property type="project" value="InterPro"/>
</dbReference>
<proteinExistence type="inferred from homology"/>